<dbReference type="AlphaFoldDB" id="A0A7T7CCR7"/>
<feature type="domain" description="CoA-binding" evidence="2">
    <location>
        <begin position="190"/>
        <end position="283"/>
    </location>
</feature>
<evidence type="ECO:0000313" key="3">
    <source>
        <dbReference type="EMBL" id="QQK77223.1"/>
    </source>
</evidence>
<dbReference type="PANTHER" id="PTHR11117">
    <property type="entry name" value="SUCCINYL-COA LIGASE SUBUNIT ALPHA"/>
    <property type="match status" value="1"/>
</dbReference>
<dbReference type="InterPro" id="IPR005811">
    <property type="entry name" value="SUCC_ACL_C"/>
</dbReference>
<dbReference type="Pfam" id="PF00549">
    <property type="entry name" value="Ligase_CoA"/>
    <property type="match status" value="1"/>
</dbReference>
<dbReference type="InterPro" id="IPR016102">
    <property type="entry name" value="Succinyl-CoA_synth-like"/>
</dbReference>
<evidence type="ECO:0000313" key="4">
    <source>
        <dbReference type="Proteomes" id="UP000595823"/>
    </source>
</evidence>
<organism evidence="3 4">
    <name type="scientific">Salicibibacter cibarius</name>
    <dbReference type="NCBI Taxonomy" id="2743000"/>
    <lineage>
        <taxon>Bacteria</taxon>
        <taxon>Bacillati</taxon>
        <taxon>Bacillota</taxon>
        <taxon>Bacilli</taxon>
        <taxon>Bacillales</taxon>
        <taxon>Bacillaceae</taxon>
        <taxon>Salicibibacter</taxon>
    </lineage>
</organism>
<accession>A0A7T7CCR7</accession>
<evidence type="ECO:0000259" key="1">
    <source>
        <dbReference type="Pfam" id="PF00549"/>
    </source>
</evidence>
<reference evidence="3 4" key="1">
    <citation type="submission" date="2020-06" db="EMBL/GenBank/DDBJ databases">
        <title>Genomic analysis of Salicibibacter sp. NKC5-3.</title>
        <authorList>
            <person name="Oh Y.J."/>
        </authorList>
    </citation>
    <scope>NUCLEOTIDE SEQUENCE [LARGE SCALE GENOMIC DNA]</scope>
    <source>
        <strain evidence="3 4">NKC5-3</strain>
    </source>
</reference>
<keyword evidence="4" id="KW-1185">Reference proteome</keyword>
<dbReference type="GO" id="GO:0004775">
    <property type="term" value="F:succinate-CoA ligase (ADP-forming) activity"/>
    <property type="evidence" value="ECO:0007669"/>
    <property type="project" value="TreeGrafter"/>
</dbReference>
<dbReference type="NCBIfam" id="NF004760">
    <property type="entry name" value="PRK06091.1"/>
    <property type="match status" value="1"/>
</dbReference>
<dbReference type="InterPro" id="IPR003781">
    <property type="entry name" value="CoA-bd"/>
</dbReference>
<dbReference type="Gene3D" id="3.40.50.720">
    <property type="entry name" value="NAD(P)-binding Rossmann-like Domain"/>
    <property type="match status" value="1"/>
</dbReference>
<dbReference type="SUPFAM" id="SSF52210">
    <property type="entry name" value="Succinyl-CoA synthetase domains"/>
    <property type="match status" value="2"/>
</dbReference>
<dbReference type="GO" id="GO:0006099">
    <property type="term" value="P:tricarboxylic acid cycle"/>
    <property type="evidence" value="ECO:0007669"/>
    <property type="project" value="TreeGrafter"/>
</dbReference>
<dbReference type="EMBL" id="CP054705">
    <property type="protein sequence ID" value="QQK77223.1"/>
    <property type="molecule type" value="Genomic_DNA"/>
</dbReference>
<evidence type="ECO:0000259" key="2">
    <source>
        <dbReference type="Pfam" id="PF02629"/>
    </source>
</evidence>
<dbReference type="GO" id="GO:0009361">
    <property type="term" value="C:succinate-CoA ligase complex (ADP-forming)"/>
    <property type="evidence" value="ECO:0007669"/>
    <property type="project" value="TreeGrafter"/>
</dbReference>
<dbReference type="RefSeq" id="WP_200124345.1">
    <property type="nucleotide sequence ID" value="NZ_CP054705.1"/>
</dbReference>
<dbReference type="GO" id="GO:0005829">
    <property type="term" value="C:cytosol"/>
    <property type="evidence" value="ECO:0007669"/>
    <property type="project" value="TreeGrafter"/>
</dbReference>
<dbReference type="KEGG" id="scia:HUG15_17660"/>
<dbReference type="Gene3D" id="3.40.50.261">
    <property type="entry name" value="Succinyl-CoA synthetase domains"/>
    <property type="match status" value="2"/>
</dbReference>
<dbReference type="GO" id="GO:0004776">
    <property type="term" value="F:succinate-CoA ligase (GDP-forming) activity"/>
    <property type="evidence" value="ECO:0007669"/>
    <property type="project" value="TreeGrafter"/>
</dbReference>
<dbReference type="PANTHER" id="PTHR11117:SF24">
    <property type="entry name" value="PROTEIN FDRA"/>
    <property type="match status" value="1"/>
</dbReference>
<proteinExistence type="predicted"/>
<name>A0A7T7CCR7_9BACI</name>
<feature type="domain" description="ATP-citrate synthase/succinyl-CoA ligase C-terminal" evidence="1">
    <location>
        <begin position="340"/>
        <end position="495"/>
    </location>
</feature>
<sequence>MLYTVIKKNLYQDSVNLMLLSEQLNTRSDVNQISVMMGTPANKDIFKGAGLYTEELGTADPNDLCIVMDIDNKKVKSVIITEIDDYLKNQRAQSSKIMIPHARSWDTSIKKLPNANLAVLSIAGEYVAEEADKALDEGLNVFIFSDNVGIDDEVRLKQKAHERGLIVMGPDCGTGIFSDIPIAFANVVNPGNIGVVGASGTGIQEITSIISRTGGGLTHAIGTGGRDLSSEVGAITTIDGLNLLAQDPHTEVLVYVSKPPAPEVRDKVVKMFTTLAKPVVALFMGEKPAEDHDNVHYTWTLEQAALKAVELANQSLNEDVQSEIGRVKAEPGQRQLKGYFCGGTLALEAAMILRDESRLEDDGNHANGIMFQDNGSEIVDLGDDTFTKNRPHPMIDPTMRIEKVKKAASEPETAIILLDNVIGYGGHVDMAGVFADVIEEEKIKAQEQGKAIIFIASVTGTHKDPQVYEEQVKKLENAGVLVRNSNAAAIQLAITIMEELESSLSPSDEETAVTVDSTPAEKLISEKPRIVNIGLQSFAETVHEQKGEVVQFNWAPVAGGNQRLASLLAKLK</sequence>
<dbReference type="Pfam" id="PF02629">
    <property type="entry name" value="CoA_binding"/>
    <property type="match status" value="1"/>
</dbReference>
<protein>
    <submittedName>
        <fullName evidence="3">Acyl-CoA synthetase FdrA</fullName>
    </submittedName>
</protein>
<dbReference type="Proteomes" id="UP000595823">
    <property type="component" value="Chromosome"/>
</dbReference>
<gene>
    <name evidence="3" type="primary">fdrA</name>
    <name evidence="3" type="ORF">HUG15_17660</name>
</gene>